<feature type="transmembrane region" description="Helical" evidence="7">
    <location>
        <begin position="175"/>
        <end position="193"/>
    </location>
</feature>
<sequence>MFFRTESFQQFIRSYPIVTFLVGLHLFLWVMIDVLGLPFFWQLERIGVGSNQGIANGEYWRLVTPIFLHGGFTHALFNSFSLVLFGPALEQMLGRAKFITAYLGAGVIANLGTYVFGPDVYLHLGASGAIFGLFGIYLYMIYFRKDLIDQANAQVVLTIAVIGVIMTLARSNINIYGHMFGLLGGAVLAPILLQSARPYSPYRNAQPRRRLDDNEIGFDPNRWKNKKFSNKSFVPRLLWGALVVLILLGLVSRLL</sequence>
<evidence type="ECO:0000259" key="8">
    <source>
        <dbReference type="Pfam" id="PF01694"/>
    </source>
</evidence>
<comment type="caution">
    <text evidence="9">The sequence shown here is derived from an EMBL/GenBank/DDBJ whole genome shotgun (WGS) entry which is preliminary data.</text>
</comment>
<feature type="transmembrane region" description="Helical" evidence="7">
    <location>
        <begin position="122"/>
        <end position="139"/>
    </location>
</feature>
<keyword evidence="4 9" id="KW-0378">Hydrolase</keyword>
<keyword evidence="5 7" id="KW-1133">Transmembrane helix</keyword>
<dbReference type="Pfam" id="PF01694">
    <property type="entry name" value="Rhomboid"/>
    <property type="match status" value="1"/>
</dbReference>
<dbReference type="GO" id="GO:0008233">
    <property type="term" value="F:peptidase activity"/>
    <property type="evidence" value="ECO:0007669"/>
    <property type="project" value="UniProtKB-KW"/>
</dbReference>
<organism evidence="9 10">
    <name type="scientific">Pontibacillus salicampi</name>
    <dbReference type="NCBI Taxonomy" id="1449801"/>
    <lineage>
        <taxon>Bacteria</taxon>
        <taxon>Bacillati</taxon>
        <taxon>Bacillota</taxon>
        <taxon>Bacilli</taxon>
        <taxon>Bacillales</taxon>
        <taxon>Bacillaceae</taxon>
        <taxon>Pontibacillus</taxon>
    </lineage>
</organism>
<evidence type="ECO:0000256" key="4">
    <source>
        <dbReference type="ARBA" id="ARBA00022801"/>
    </source>
</evidence>
<dbReference type="GO" id="GO:0006508">
    <property type="term" value="P:proteolysis"/>
    <property type="evidence" value="ECO:0007669"/>
    <property type="project" value="UniProtKB-KW"/>
</dbReference>
<feature type="transmembrane region" description="Helical" evidence="7">
    <location>
        <begin position="66"/>
        <end position="86"/>
    </location>
</feature>
<evidence type="ECO:0000256" key="7">
    <source>
        <dbReference type="SAM" id="Phobius"/>
    </source>
</evidence>
<dbReference type="PANTHER" id="PTHR43731">
    <property type="entry name" value="RHOMBOID PROTEASE"/>
    <property type="match status" value="1"/>
</dbReference>
<evidence type="ECO:0000313" key="9">
    <source>
        <dbReference type="EMBL" id="MFC0523710.1"/>
    </source>
</evidence>
<evidence type="ECO:0000256" key="3">
    <source>
        <dbReference type="ARBA" id="ARBA00022692"/>
    </source>
</evidence>
<evidence type="ECO:0000256" key="1">
    <source>
        <dbReference type="ARBA" id="ARBA00004141"/>
    </source>
</evidence>
<dbReference type="PANTHER" id="PTHR43731:SF14">
    <property type="entry name" value="PRESENILIN-ASSOCIATED RHOMBOID-LIKE PROTEIN, MITOCHONDRIAL"/>
    <property type="match status" value="1"/>
</dbReference>
<keyword evidence="6 7" id="KW-0472">Membrane</keyword>
<feature type="transmembrane region" description="Helical" evidence="7">
    <location>
        <begin position="233"/>
        <end position="252"/>
    </location>
</feature>
<dbReference type="Proteomes" id="UP001589836">
    <property type="component" value="Unassembled WGS sequence"/>
</dbReference>
<protein>
    <submittedName>
        <fullName evidence="9">Rhomboid family intramembrane serine protease</fullName>
        <ecNumber evidence="9">3.4.21.-</ecNumber>
    </submittedName>
</protein>
<dbReference type="InterPro" id="IPR050925">
    <property type="entry name" value="Rhomboid_protease_S54"/>
</dbReference>
<dbReference type="InterPro" id="IPR035952">
    <property type="entry name" value="Rhomboid-like_sf"/>
</dbReference>
<dbReference type="Gene3D" id="1.20.1540.10">
    <property type="entry name" value="Rhomboid-like"/>
    <property type="match status" value="1"/>
</dbReference>
<feature type="transmembrane region" description="Helical" evidence="7">
    <location>
        <begin position="151"/>
        <end position="169"/>
    </location>
</feature>
<evidence type="ECO:0000313" key="10">
    <source>
        <dbReference type="Proteomes" id="UP001589836"/>
    </source>
</evidence>
<comment type="similarity">
    <text evidence="2">Belongs to the peptidase S54 family.</text>
</comment>
<evidence type="ECO:0000256" key="2">
    <source>
        <dbReference type="ARBA" id="ARBA00009045"/>
    </source>
</evidence>
<dbReference type="RefSeq" id="WP_377346889.1">
    <property type="nucleotide sequence ID" value="NZ_JBHLTP010000007.1"/>
</dbReference>
<dbReference type="SUPFAM" id="SSF144091">
    <property type="entry name" value="Rhomboid-like"/>
    <property type="match status" value="1"/>
</dbReference>
<feature type="transmembrane region" description="Helical" evidence="7">
    <location>
        <begin position="12"/>
        <end position="32"/>
    </location>
</feature>
<gene>
    <name evidence="9" type="ORF">ACFFGV_09050</name>
</gene>
<accession>A0ABV6LMT9</accession>
<feature type="domain" description="Peptidase S54 rhomboid" evidence="8">
    <location>
        <begin position="57"/>
        <end position="194"/>
    </location>
</feature>
<feature type="transmembrane region" description="Helical" evidence="7">
    <location>
        <begin position="98"/>
        <end position="116"/>
    </location>
</feature>
<proteinExistence type="inferred from homology"/>
<keyword evidence="9" id="KW-0645">Protease</keyword>
<dbReference type="EC" id="3.4.21.-" evidence="9"/>
<comment type="subcellular location">
    <subcellularLocation>
        <location evidence="1">Membrane</location>
        <topology evidence="1">Multi-pass membrane protein</topology>
    </subcellularLocation>
</comment>
<evidence type="ECO:0000256" key="5">
    <source>
        <dbReference type="ARBA" id="ARBA00022989"/>
    </source>
</evidence>
<keyword evidence="3 7" id="KW-0812">Transmembrane</keyword>
<keyword evidence="10" id="KW-1185">Reference proteome</keyword>
<name>A0ABV6LMT9_9BACI</name>
<dbReference type="EMBL" id="JBHLTP010000007">
    <property type="protein sequence ID" value="MFC0523710.1"/>
    <property type="molecule type" value="Genomic_DNA"/>
</dbReference>
<evidence type="ECO:0000256" key="6">
    <source>
        <dbReference type="ARBA" id="ARBA00023136"/>
    </source>
</evidence>
<reference evidence="9 10" key="1">
    <citation type="submission" date="2024-09" db="EMBL/GenBank/DDBJ databases">
        <authorList>
            <person name="Sun Q."/>
            <person name="Mori K."/>
        </authorList>
    </citation>
    <scope>NUCLEOTIDE SEQUENCE [LARGE SCALE GENOMIC DNA]</scope>
    <source>
        <strain evidence="9 10">NCAIM B.02529</strain>
    </source>
</reference>
<dbReference type="InterPro" id="IPR022764">
    <property type="entry name" value="Peptidase_S54_rhomboid_dom"/>
</dbReference>